<name>A0ACC0KC10_CHOFU</name>
<sequence length="461" mass="51909">MASNLVKCSNCNVVINELLAFVQNKCDVMNELNIVQICATAFSTEEISGAKKMLFDSVPTSKRKIRRKEGKNQRDLDDIICLIKTVDPEELPIFVARDLCRLPPVTWDHVDVTRLLKDILLLQKEIDSIKNTYVTKDSIDELRTDLVNMKRASIVNNYGFVNSKRGAQIFDSYMNNSGPMGLHQVPPESSNISSEIVTNSYFQNEDNILSPTLVRNNEKSDVLNGSAVSLVHINEREDGNVSPVRESESGAICKLIHADTHTDIPLITTSPEGTEQQMHSEKQVSNNESFNAAKCTTFAFVVGSKPKEVADSSARGSSENTVHENELNDFEEVQKRKKRTANRFIGLTGKAVVSSDVKFKSADIKIPLFINNVDKLTSEQDIINYIAHKTGINISLKKINTLRKRNYNAYKVFVPHTKLQIFLNDGLWPEGVTYRRFVYIKNYDQARKELDGKDNSTNNVE</sequence>
<gene>
    <name evidence="1" type="ORF">MSG28_012197</name>
</gene>
<keyword evidence="2" id="KW-1185">Reference proteome</keyword>
<accession>A0ACC0KC10</accession>
<reference evidence="1 2" key="1">
    <citation type="journal article" date="2022" name="Genome Biol. Evol.">
        <title>The Spruce Budworm Genome: Reconstructing the Evolutionary History of Antifreeze Proteins.</title>
        <authorList>
            <person name="Beliveau C."/>
            <person name="Gagne P."/>
            <person name="Picq S."/>
            <person name="Vernygora O."/>
            <person name="Keeling C.I."/>
            <person name="Pinkney K."/>
            <person name="Doucet D."/>
            <person name="Wen F."/>
            <person name="Johnston J.S."/>
            <person name="Maaroufi H."/>
            <person name="Boyle B."/>
            <person name="Laroche J."/>
            <person name="Dewar K."/>
            <person name="Juretic N."/>
            <person name="Blackburn G."/>
            <person name="Nisole A."/>
            <person name="Brunet B."/>
            <person name="Brandao M."/>
            <person name="Lumley L."/>
            <person name="Duan J."/>
            <person name="Quan G."/>
            <person name="Lucarotti C.J."/>
            <person name="Roe A.D."/>
            <person name="Sperling F.A.H."/>
            <person name="Levesque R.C."/>
            <person name="Cusson M."/>
        </authorList>
    </citation>
    <scope>NUCLEOTIDE SEQUENCE [LARGE SCALE GENOMIC DNA]</scope>
    <source>
        <strain evidence="1">Glfc:IPQL:Cfum</strain>
    </source>
</reference>
<organism evidence="1 2">
    <name type="scientific">Choristoneura fumiferana</name>
    <name type="common">Spruce budworm moth</name>
    <name type="synonym">Archips fumiferana</name>
    <dbReference type="NCBI Taxonomy" id="7141"/>
    <lineage>
        <taxon>Eukaryota</taxon>
        <taxon>Metazoa</taxon>
        <taxon>Ecdysozoa</taxon>
        <taxon>Arthropoda</taxon>
        <taxon>Hexapoda</taxon>
        <taxon>Insecta</taxon>
        <taxon>Pterygota</taxon>
        <taxon>Neoptera</taxon>
        <taxon>Endopterygota</taxon>
        <taxon>Lepidoptera</taxon>
        <taxon>Glossata</taxon>
        <taxon>Ditrysia</taxon>
        <taxon>Tortricoidea</taxon>
        <taxon>Tortricidae</taxon>
        <taxon>Tortricinae</taxon>
        <taxon>Choristoneura</taxon>
    </lineage>
</organism>
<comment type="caution">
    <text evidence="1">The sequence shown here is derived from an EMBL/GenBank/DDBJ whole genome shotgun (WGS) entry which is preliminary data.</text>
</comment>
<dbReference type="EMBL" id="CM046121">
    <property type="protein sequence ID" value="KAI8434047.1"/>
    <property type="molecule type" value="Genomic_DNA"/>
</dbReference>
<protein>
    <submittedName>
        <fullName evidence="1">Uncharacterized protein</fullName>
    </submittedName>
</protein>
<evidence type="ECO:0000313" key="1">
    <source>
        <dbReference type="EMBL" id="KAI8434047.1"/>
    </source>
</evidence>
<dbReference type="Proteomes" id="UP001064048">
    <property type="component" value="Chromosome 21"/>
</dbReference>
<proteinExistence type="predicted"/>
<evidence type="ECO:0000313" key="2">
    <source>
        <dbReference type="Proteomes" id="UP001064048"/>
    </source>
</evidence>